<dbReference type="EC" id="5.3.1.1" evidence="9 10"/>
<evidence type="ECO:0000256" key="5">
    <source>
        <dbReference type="ARBA" id="ARBA00022432"/>
    </source>
</evidence>
<keyword evidence="8 9" id="KW-0413">Isomerase</keyword>
<reference evidence="11 12" key="1">
    <citation type="submission" date="2017-09" db="EMBL/GenBank/DDBJ databases">
        <authorList>
            <person name="Ehlers B."/>
            <person name="Leendertz F.H."/>
        </authorList>
    </citation>
    <scope>NUCLEOTIDE SEQUENCE [LARGE SCALE GENOMIC DNA]</scope>
    <source>
        <strain evidence="11 12">USBA 140</strain>
    </source>
</reference>
<dbReference type="GO" id="GO:0004807">
    <property type="term" value="F:triose-phosphate isomerase activity"/>
    <property type="evidence" value="ECO:0007669"/>
    <property type="project" value="UniProtKB-UniRule"/>
</dbReference>
<comment type="catalytic activity">
    <reaction evidence="1">
        <text>L-erythrulose 1-phosphate = D-erythrulose 4-phosphate</text>
        <dbReference type="Rhea" id="RHEA:49588"/>
        <dbReference type="ChEBI" id="CHEBI:58002"/>
        <dbReference type="ChEBI" id="CHEBI:90796"/>
        <dbReference type="EC" id="5.3.1.33"/>
    </reaction>
</comment>
<comment type="subcellular location">
    <subcellularLocation>
        <location evidence="9 10">Cytoplasm</location>
    </subcellularLocation>
</comment>
<dbReference type="PROSITE" id="PS51440">
    <property type="entry name" value="TIM_2"/>
    <property type="match status" value="1"/>
</dbReference>
<dbReference type="PANTHER" id="PTHR21139">
    <property type="entry name" value="TRIOSEPHOSPHATE ISOMERASE"/>
    <property type="match status" value="1"/>
</dbReference>
<feature type="binding site" evidence="9">
    <location>
        <position position="174"/>
    </location>
    <ligand>
        <name>substrate</name>
    </ligand>
</feature>
<gene>
    <name evidence="9" type="primary">tpiA</name>
    <name evidence="11" type="ORF">SAMN05421508_103257</name>
</gene>
<keyword evidence="5 9" id="KW-0312">Gluconeogenesis</keyword>
<dbReference type="UniPathway" id="UPA01066"/>
<dbReference type="Gene3D" id="3.20.20.70">
    <property type="entry name" value="Aldolase class I"/>
    <property type="match status" value="1"/>
</dbReference>
<keyword evidence="12" id="KW-1185">Reference proteome</keyword>
<dbReference type="InterPro" id="IPR020861">
    <property type="entry name" value="Triosephosphate_isomerase_AS"/>
</dbReference>
<evidence type="ECO:0000256" key="9">
    <source>
        <dbReference type="HAMAP-Rule" id="MF_00147"/>
    </source>
</evidence>
<keyword evidence="6 9" id="KW-0963">Cytoplasm</keyword>
<dbReference type="PROSITE" id="PS00171">
    <property type="entry name" value="TIM_1"/>
    <property type="match status" value="1"/>
</dbReference>
<dbReference type="NCBIfam" id="TIGR00419">
    <property type="entry name" value="tim"/>
    <property type="match status" value="1"/>
</dbReference>
<organism evidence="11 12">
    <name type="scientific">Caenispirillum bisanense</name>
    <dbReference type="NCBI Taxonomy" id="414052"/>
    <lineage>
        <taxon>Bacteria</taxon>
        <taxon>Pseudomonadati</taxon>
        <taxon>Pseudomonadota</taxon>
        <taxon>Alphaproteobacteria</taxon>
        <taxon>Rhodospirillales</taxon>
        <taxon>Novispirillaceae</taxon>
        <taxon>Caenispirillum</taxon>
    </lineage>
</organism>
<dbReference type="CDD" id="cd00311">
    <property type="entry name" value="TIM"/>
    <property type="match status" value="1"/>
</dbReference>
<dbReference type="UniPathway" id="UPA00109">
    <property type="reaction ID" value="UER00189"/>
</dbReference>
<evidence type="ECO:0000256" key="2">
    <source>
        <dbReference type="ARBA" id="ARBA00004680"/>
    </source>
</evidence>
<dbReference type="InterPro" id="IPR000652">
    <property type="entry name" value="Triosephosphate_isomerase"/>
</dbReference>
<feature type="binding site" evidence="9">
    <location>
        <begin position="234"/>
        <end position="235"/>
    </location>
    <ligand>
        <name>substrate</name>
    </ligand>
</feature>
<dbReference type="SUPFAM" id="SSF51351">
    <property type="entry name" value="Triosephosphate isomerase (TIM)"/>
    <property type="match status" value="1"/>
</dbReference>
<dbReference type="OrthoDB" id="9809429at2"/>
<name>A0A286GFW2_9PROT</name>
<evidence type="ECO:0000256" key="4">
    <source>
        <dbReference type="ARBA" id="ARBA00007422"/>
    </source>
</evidence>
<comment type="pathway">
    <text evidence="3">Carbohydrate metabolism; erythritol degradation.</text>
</comment>
<comment type="catalytic activity">
    <reaction evidence="9 10">
        <text>D-glyceraldehyde 3-phosphate = dihydroxyacetone phosphate</text>
        <dbReference type="Rhea" id="RHEA:18585"/>
        <dbReference type="ChEBI" id="CHEBI:57642"/>
        <dbReference type="ChEBI" id="CHEBI:59776"/>
        <dbReference type="EC" id="5.3.1.1"/>
    </reaction>
</comment>
<feature type="active site" description="Proton acceptor" evidence="9">
    <location>
        <position position="168"/>
    </location>
</feature>
<evidence type="ECO:0000313" key="12">
    <source>
        <dbReference type="Proteomes" id="UP000219621"/>
    </source>
</evidence>
<dbReference type="InterPro" id="IPR013785">
    <property type="entry name" value="Aldolase_TIM"/>
</dbReference>
<dbReference type="GO" id="GO:0006094">
    <property type="term" value="P:gluconeogenesis"/>
    <property type="evidence" value="ECO:0007669"/>
    <property type="project" value="UniProtKB-UniRule"/>
</dbReference>
<comment type="pathway">
    <text evidence="2 9 10">Carbohydrate degradation; glycolysis; D-glyceraldehyde 3-phosphate from glycerone phosphate: step 1/1.</text>
</comment>
<dbReference type="HAMAP" id="MF_00147_B">
    <property type="entry name" value="TIM_B"/>
    <property type="match status" value="1"/>
</dbReference>
<dbReference type="GO" id="GO:0006096">
    <property type="term" value="P:glycolytic process"/>
    <property type="evidence" value="ECO:0007669"/>
    <property type="project" value="UniProtKB-UniRule"/>
</dbReference>
<proteinExistence type="inferred from homology"/>
<dbReference type="InterPro" id="IPR022896">
    <property type="entry name" value="TrioseP_Isoase_bac/euk"/>
</dbReference>
<evidence type="ECO:0000313" key="11">
    <source>
        <dbReference type="EMBL" id="SOD93904.1"/>
    </source>
</evidence>
<feature type="binding site" evidence="9">
    <location>
        <begin position="11"/>
        <end position="13"/>
    </location>
    <ligand>
        <name>substrate</name>
    </ligand>
</feature>
<comment type="subunit">
    <text evidence="9 10">Homodimer.</text>
</comment>
<comment type="function">
    <text evidence="9">Involved in the gluconeogenesis. Catalyzes stereospecifically the conversion of dihydroxyacetone phosphate (DHAP) to D-glyceraldehyde-3-phosphate (G3P).</text>
</comment>
<dbReference type="GO" id="GO:0005829">
    <property type="term" value="C:cytosol"/>
    <property type="evidence" value="ECO:0007669"/>
    <property type="project" value="TreeGrafter"/>
</dbReference>
<sequence length="251" mass="26162">MTARRPLIAGNWKMNGLRADGLKLVEGLVAHLRSGDQAFDMLVCPPTTLVAEVAAAATGSTLLVGGQDCHAKEKGAHTGDTSAWMLKDVGASCVIVGHSERRQDHAESNAVVKAKAGAAHAAGLIAIVCIGETLDQRDRGEALSVVTSQLLESLPEGATPENTVVAYEPVWAIGTGKVATPDDVAEVHAEIRKQAREKMGDDAARLRILYGGSVKPDNAKELLALTDVDGALVGGASLKVEDFWAIAQGCP</sequence>
<comment type="pathway">
    <text evidence="9 10">Carbohydrate biosynthesis; gluconeogenesis.</text>
</comment>
<keyword evidence="7 9" id="KW-0324">Glycolysis</keyword>
<dbReference type="GO" id="GO:0046166">
    <property type="term" value="P:glyceraldehyde-3-phosphate biosynthetic process"/>
    <property type="evidence" value="ECO:0007669"/>
    <property type="project" value="TreeGrafter"/>
</dbReference>
<evidence type="ECO:0000256" key="8">
    <source>
        <dbReference type="ARBA" id="ARBA00023235"/>
    </source>
</evidence>
<evidence type="ECO:0000256" key="6">
    <source>
        <dbReference type="ARBA" id="ARBA00022490"/>
    </source>
</evidence>
<feature type="active site" description="Electrophile" evidence="9">
    <location>
        <position position="98"/>
    </location>
</feature>
<dbReference type="GO" id="GO:0019563">
    <property type="term" value="P:glycerol catabolic process"/>
    <property type="evidence" value="ECO:0007669"/>
    <property type="project" value="TreeGrafter"/>
</dbReference>
<dbReference type="InterPro" id="IPR035990">
    <property type="entry name" value="TIM_sf"/>
</dbReference>
<evidence type="ECO:0000256" key="3">
    <source>
        <dbReference type="ARBA" id="ARBA00004939"/>
    </source>
</evidence>
<evidence type="ECO:0000256" key="7">
    <source>
        <dbReference type="ARBA" id="ARBA00023152"/>
    </source>
</evidence>
<dbReference type="Pfam" id="PF00121">
    <property type="entry name" value="TIM"/>
    <property type="match status" value="1"/>
</dbReference>
<dbReference type="UniPathway" id="UPA00138"/>
<evidence type="ECO:0000256" key="1">
    <source>
        <dbReference type="ARBA" id="ARBA00000148"/>
    </source>
</evidence>
<dbReference type="PANTHER" id="PTHR21139:SF42">
    <property type="entry name" value="TRIOSEPHOSPHATE ISOMERASE"/>
    <property type="match status" value="1"/>
</dbReference>
<dbReference type="RefSeq" id="WP_097278638.1">
    <property type="nucleotide sequence ID" value="NZ_OCNJ01000003.1"/>
</dbReference>
<dbReference type="Proteomes" id="UP000219621">
    <property type="component" value="Unassembled WGS sequence"/>
</dbReference>
<dbReference type="FunFam" id="3.20.20.70:FF:000016">
    <property type="entry name" value="Triosephosphate isomerase"/>
    <property type="match status" value="1"/>
</dbReference>
<comment type="similarity">
    <text evidence="4 9 10">Belongs to the triosephosphate isomerase family.</text>
</comment>
<dbReference type="AlphaFoldDB" id="A0A286GFW2"/>
<dbReference type="EMBL" id="OCNJ01000003">
    <property type="protein sequence ID" value="SOD93904.1"/>
    <property type="molecule type" value="Genomic_DNA"/>
</dbReference>
<protein>
    <recommendedName>
        <fullName evidence="9 10">Triosephosphate isomerase</fullName>
        <shortName evidence="9">TIM</shortName>
        <shortName evidence="9">TPI</shortName>
        <ecNumber evidence="9 10">5.3.1.1</ecNumber>
    </recommendedName>
    <alternativeName>
        <fullName evidence="9">Triose-phosphate isomerase</fullName>
    </alternativeName>
</protein>
<evidence type="ECO:0000256" key="10">
    <source>
        <dbReference type="RuleBase" id="RU363013"/>
    </source>
</evidence>
<accession>A0A286GFW2</accession>
<feature type="binding site" evidence="9">
    <location>
        <position position="213"/>
    </location>
    <ligand>
        <name>substrate</name>
    </ligand>
</feature>